<feature type="region of interest" description="Disordered" evidence="1">
    <location>
        <begin position="979"/>
        <end position="1036"/>
    </location>
</feature>
<feature type="region of interest" description="Disordered" evidence="1">
    <location>
        <begin position="666"/>
        <end position="826"/>
    </location>
</feature>
<sequence>MKLCMHMHQWSRWFYLVFQVVDVLCCAGTVPCSGLLYQVLPGSALISLLRPMQASRLANLISELPQTEDNATCCSFGLWARMISDSGSPAELLNVHAGDGQSADTHHLKWFDKAGCNIAVANQWYKECDFNAGTKAFIKDCSEICDEFELQDDGADISSMLCDLYTVKQSISCTQSTLGKGKAVRSPVQRKLQGQNRALRMVNVARMSAKSQHSRVDRQSSTGESDIADSIATRGRASFTRSKPLIVGRKPAIKHELVFSDEQSLVTSLQETFACHVKDTNLSLHNVALDAVMAARKFFSHNASDGLQTQVLMKDLFLKHLLKTKLDIQQAFGAGDSSSTEIRECKLQVFLRLEMLAQLPNLPFEEERLVVEMVALLRLIFMVGETLSNFLQEDLMPLYECSLPRVLASVHTALGHPLPKTLARALPPGFLSDHSLCADEGDDDAVTDLLSPDSESVTSSCGPSSSMPGSVSSSDALFMSTHGRRSTTIVRHRSLCDSTQNPRQIEVPVSKRSKDVALRDKASISSNAKADDHQGVRRSLFQGLSSESILPSKSLVRSHSASVVELHSKSQRPSTKGRHRLLTKEVAETPAHKQFPNHLLRRQRKGRTHHSDSSGVDMVEESPTKTLDGAVVQSSRWSLRSSLQRCPSFYSAEQPMARAARFVTSQQLLSGTSSPRQGRKRLLSPKPRAGPSPRTLLFGAAVGSPTEKATLPRSPRLSARLTASPVFNKLRKRSQTKRTQCDDAAARTSSKSAKTPRRSLSFSSSSEEAFLKQRHPEGGASVQAAQNVDFRNEGSSASLGETDIEEESPVKKAEEQVVSKSPQQGNDELAVFTSPESHQIQPKQCKKTIAALRPRRESETHTKELGTSHESSDSPSIKASNDCADQQVYTSPGDSVEPSTRDFRDSPAACQKAKYSLRLTPDRQQRQAEARQNAQLMQATDVHTVCGEIETSTCPPEFEVEVVNTSSGIPRLLLRRTNSIKDCSKKSPSTGSSTAERQTGLPVSPAVHSPPPCTLHRMRTNRTTPPGLRGSGSPVPIQTRICLSLTPTRQEEGGAGHSPCSVRPLTSVTPDAIRKWPRRKRAGSASPAWRCKGSQNGQTNSAKSSPEGLMPKVLADNGTVTCHPARKRVRLTPPPQATKKSCQEELSSVSDAGSCVDLSDAASSISVSSEVFVNLDGPQDTDGTYCSPPGAKSLSASALTALTSSPILWTARGGSDADARLGQQVDALEKEHNEGTTSTHCSPANQHPCPSKSINKRHLLP</sequence>
<organism evidence="4 5">
    <name type="scientific">Eptatretus burgeri</name>
    <name type="common">Inshore hagfish</name>
    <dbReference type="NCBI Taxonomy" id="7764"/>
    <lineage>
        <taxon>Eukaryota</taxon>
        <taxon>Metazoa</taxon>
        <taxon>Chordata</taxon>
        <taxon>Craniata</taxon>
        <taxon>Vertebrata</taxon>
        <taxon>Cyclostomata</taxon>
        <taxon>Myxini</taxon>
        <taxon>Myxiniformes</taxon>
        <taxon>Myxinidae</taxon>
        <taxon>Eptatretinae</taxon>
        <taxon>Eptatretus</taxon>
    </lineage>
</organism>
<feature type="domain" description="Treslin STD" evidence="3">
    <location>
        <begin position="265"/>
        <end position="414"/>
    </location>
</feature>
<feature type="compositionally biased region" description="Basic and acidic residues" evidence="1">
    <location>
        <begin position="854"/>
        <end position="872"/>
    </location>
</feature>
<dbReference type="GO" id="GO:0003682">
    <property type="term" value="F:chromatin binding"/>
    <property type="evidence" value="ECO:0007669"/>
    <property type="project" value="TreeGrafter"/>
</dbReference>
<dbReference type="AlphaFoldDB" id="A0A8C4N8L3"/>
<feature type="compositionally biased region" description="Polar residues" evidence="1">
    <location>
        <begin position="666"/>
        <end position="676"/>
    </location>
</feature>
<evidence type="ECO:0000313" key="4">
    <source>
        <dbReference type="Ensembl" id="ENSEBUP00000003231.1"/>
    </source>
</evidence>
<feature type="compositionally biased region" description="Polar residues" evidence="1">
    <location>
        <begin position="873"/>
        <end position="893"/>
    </location>
</feature>
<feature type="compositionally biased region" description="Low complexity" evidence="1">
    <location>
        <begin position="454"/>
        <end position="472"/>
    </location>
</feature>
<feature type="region of interest" description="Disordered" evidence="1">
    <location>
        <begin position="1077"/>
        <end position="1109"/>
    </location>
</feature>
<dbReference type="InterPro" id="IPR026153">
    <property type="entry name" value="Treslin"/>
</dbReference>
<dbReference type="GeneTree" id="ENSGT00390000005222"/>
<keyword evidence="2" id="KW-0812">Transmembrane</keyword>
<dbReference type="GO" id="GO:0006260">
    <property type="term" value="P:DNA replication"/>
    <property type="evidence" value="ECO:0007669"/>
    <property type="project" value="InterPro"/>
</dbReference>
<evidence type="ECO:0000256" key="1">
    <source>
        <dbReference type="SAM" id="MobiDB-lite"/>
    </source>
</evidence>
<feature type="compositionally biased region" description="Low complexity" evidence="1">
    <location>
        <begin position="746"/>
        <end position="768"/>
    </location>
</feature>
<dbReference type="GO" id="GO:0007095">
    <property type="term" value="P:mitotic G2 DNA damage checkpoint signaling"/>
    <property type="evidence" value="ECO:0007669"/>
    <property type="project" value="TreeGrafter"/>
</dbReference>
<feature type="transmembrane region" description="Helical" evidence="2">
    <location>
        <begin position="12"/>
        <end position="37"/>
    </location>
</feature>
<dbReference type="Proteomes" id="UP000694388">
    <property type="component" value="Unplaced"/>
</dbReference>
<keyword evidence="2" id="KW-0472">Membrane</keyword>
<dbReference type="GO" id="GO:0030174">
    <property type="term" value="P:regulation of DNA-templated DNA replication initiation"/>
    <property type="evidence" value="ECO:0007669"/>
    <property type="project" value="TreeGrafter"/>
</dbReference>
<dbReference type="PANTHER" id="PTHR21556:SF2">
    <property type="entry name" value="TRESLIN"/>
    <property type="match status" value="1"/>
</dbReference>
<feature type="region of interest" description="Disordered" evidence="1">
    <location>
        <begin position="851"/>
        <end position="934"/>
    </location>
</feature>
<feature type="region of interest" description="Disordered" evidence="1">
    <location>
        <begin position="1229"/>
        <end position="1261"/>
    </location>
</feature>
<feature type="region of interest" description="Disordered" evidence="1">
    <location>
        <begin position="449"/>
        <end position="472"/>
    </location>
</feature>
<name>A0A8C4N8L3_EPTBU</name>
<feature type="compositionally biased region" description="Polar residues" evidence="1">
    <location>
        <begin position="1235"/>
        <end position="1245"/>
    </location>
</feature>
<dbReference type="PANTHER" id="PTHR21556">
    <property type="entry name" value="TRESLIN"/>
    <property type="match status" value="1"/>
</dbReference>
<proteinExistence type="predicted"/>
<evidence type="ECO:0000256" key="2">
    <source>
        <dbReference type="SAM" id="Phobius"/>
    </source>
</evidence>
<dbReference type="GO" id="GO:0033314">
    <property type="term" value="P:mitotic DNA replication checkpoint signaling"/>
    <property type="evidence" value="ECO:0007669"/>
    <property type="project" value="InterPro"/>
</dbReference>
<reference evidence="4" key="1">
    <citation type="submission" date="2025-08" db="UniProtKB">
        <authorList>
            <consortium name="Ensembl"/>
        </authorList>
    </citation>
    <scope>IDENTIFICATION</scope>
</reference>
<dbReference type="GO" id="GO:0005634">
    <property type="term" value="C:nucleus"/>
    <property type="evidence" value="ECO:0007669"/>
    <property type="project" value="InterPro"/>
</dbReference>
<evidence type="ECO:0000259" key="3">
    <source>
        <dbReference type="Pfam" id="PF21855"/>
    </source>
</evidence>
<feature type="compositionally biased region" description="Basic and acidic residues" evidence="1">
    <location>
        <begin position="920"/>
        <end position="929"/>
    </location>
</feature>
<evidence type="ECO:0000313" key="5">
    <source>
        <dbReference type="Proteomes" id="UP000694388"/>
    </source>
</evidence>
<feature type="compositionally biased region" description="Polar residues" evidence="1">
    <location>
        <begin position="1093"/>
        <end position="1104"/>
    </location>
</feature>
<keyword evidence="2" id="KW-1133">Transmembrane helix</keyword>
<dbReference type="GO" id="GO:0010212">
    <property type="term" value="P:response to ionizing radiation"/>
    <property type="evidence" value="ECO:0007669"/>
    <property type="project" value="InterPro"/>
</dbReference>
<reference evidence="4" key="2">
    <citation type="submission" date="2025-09" db="UniProtKB">
        <authorList>
            <consortium name="Ensembl"/>
        </authorList>
    </citation>
    <scope>IDENTIFICATION</scope>
</reference>
<accession>A0A8C4N8L3</accession>
<feature type="compositionally biased region" description="Basic and acidic residues" evidence="1">
    <location>
        <begin position="808"/>
        <end position="817"/>
    </location>
</feature>
<protein>
    <recommendedName>
        <fullName evidence="3">Treslin STD domain-containing protein</fullName>
    </recommendedName>
</protein>
<feature type="compositionally biased region" description="Polar residues" evidence="1">
    <location>
        <begin position="979"/>
        <end position="997"/>
    </location>
</feature>
<dbReference type="InterPro" id="IPR053920">
    <property type="entry name" value="Treslin_STD"/>
</dbReference>
<dbReference type="Pfam" id="PF21855">
    <property type="entry name" value="Treslin_STD"/>
    <property type="match status" value="1"/>
</dbReference>
<dbReference type="Ensembl" id="ENSEBUT00000003597.1">
    <property type="protein sequence ID" value="ENSEBUP00000003231.1"/>
    <property type="gene ID" value="ENSEBUG00000002374.1"/>
</dbReference>
<keyword evidence="5" id="KW-1185">Reference proteome</keyword>